<keyword evidence="1" id="KW-0812">Transmembrane</keyword>
<dbReference type="HOGENOM" id="CLU_986589_0_0_6"/>
<dbReference type="EMBL" id="AAPI01000006">
    <property type="protein sequence ID" value="EAS46489.1"/>
    <property type="molecule type" value="Genomic_DNA"/>
</dbReference>
<evidence type="ECO:0008006" key="4">
    <source>
        <dbReference type="Google" id="ProtNLM"/>
    </source>
</evidence>
<protein>
    <recommendedName>
        <fullName evidence="4">Shikimate kinase</fullName>
    </recommendedName>
</protein>
<keyword evidence="1" id="KW-1133">Transmembrane helix</keyword>
<feature type="transmembrane region" description="Helical" evidence="1">
    <location>
        <begin position="226"/>
        <end position="246"/>
    </location>
</feature>
<feature type="transmembrane region" description="Helical" evidence="1">
    <location>
        <begin position="252"/>
        <end position="270"/>
    </location>
</feature>
<accession>Q1YQS2</accession>
<sequence>MSTHQPAAAQFIFRLFKYTVYALLTYNIYLFFQEEWLATEQTFSQGIVFSDLISGFAATIDTAAWVVLLLLFELETSVIDDRVLRQPRVKYGFIALRFFSYSFILYAFYGYFDKMLLTYDISPFSLEGLADNLCGLVGQGYASIITIDEYPLLDTQSCLALNGQDLYRLNGQQVIGRLQDWQAVQWLAWVDVINSITWVGVVIILEVDVWLQLQGRFQGRLVTLSNLIKGIFYSVLFGAAAYWGLLGDFLDFWDAFMWLVAFVFIEMNLFRWQAETSSE</sequence>
<comment type="caution">
    <text evidence="2">The sequence shown here is derived from an EMBL/GenBank/DDBJ whole genome shotgun (WGS) entry which is preliminary data.</text>
</comment>
<dbReference type="Proteomes" id="UP000005555">
    <property type="component" value="Unassembled WGS sequence"/>
</dbReference>
<gene>
    <name evidence="2" type="ORF">GB2207_06543</name>
</gene>
<keyword evidence="3" id="KW-1185">Reference proteome</keyword>
<name>Q1YQS2_9GAMM</name>
<feature type="transmembrane region" description="Helical" evidence="1">
    <location>
        <begin position="93"/>
        <end position="112"/>
    </location>
</feature>
<proteinExistence type="predicted"/>
<feature type="transmembrane region" description="Helical" evidence="1">
    <location>
        <begin position="186"/>
        <end position="205"/>
    </location>
</feature>
<reference evidence="2 3" key="1">
    <citation type="submission" date="2006-03" db="EMBL/GenBank/DDBJ databases">
        <authorList>
            <person name="Giovannoni S.J."/>
            <person name="Cho J.-C."/>
            <person name="Ferriera S."/>
            <person name="Johnson J."/>
            <person name="Kravitz S."/>
            <person name="Halpern A."/>
            <person name="Remington K."/>
            <person name="Beeson K."/>
            <person name="Tran B."/>
            <person name="Rogers Y.-H."/>
            <person name="Friedman R."/>
            <person name="Venter J.C."/>
        </authorList>
    </citation>
    <scope>NUCLEOTIDE SEQUENCE [LARGE SCALE GENOMIC DNA]</scope>
    <source>
        <strain evidence="2 3">HTCC2207</strain>
    </source>
</reference>
<dbReference type="OrthoDB" id="6022998at2"/>
<keyword evidence="1" id="KW-0472">Membrane</keyword>
<dbReference type="AlphaFoldDB" id="Q1YQS2"/>
<feature type="transmembrane region" description="Helical" evidence="1">
    <location>
        <begin position="12"/>
        <end position="32"/>
    </location>
</feature>
<evidence type="ECO:0000313" key="3">
    <source>
        <dbReference type="Proteomes" id="UP000005555"/>
    </source>
</evidence>
<evidence type="ECO:0000313" key="2">
    <source>
        <dbReference type="EMBL" id="EAS46489.1"/>
    </source>
</evidence>
<dbReference type="eggNOG" id="ENOG502ZBJG">
    <property type="taxonomic scope" value="Bacteria"/>
</dbReference>
<evidence type="ECO:0000256" key="1">
    <source>
        <dbReference type="SAM" id="Phobius"/>
    </source>
</evidence>
<feature type="transmembrane region" description="Helical" evidence="1">
    <location>
        <begin position="52"/>
        <end position="72"/>
    </location>
</feature>
<organism evidence="2 3">
    <name type="scientific">gamma proteobacterium HTCC2207</name>
    <dbReference type="NCBI Taxonomy" id="314287"/>
    <lineage>
        <taxon>Bacteria</taxon>
        <taxon>Pseudomonadati</taxon>
        <taxon>Pseudomonadota</taxon>
        <taxon>Gammaproteobacteria</taxon>
        <taxon>Cellvibrionales</taxon>
        <taxon>Porticoccaceae</taxon>
        <taxon>SAR92 clade</taxon>
    </lineage>
</organism>